<organism evidence="11 12">
    <name type="scientific">Virgibacillus chiguensis</name>
    <dbReference type="NCBI Taxonomy" id="411959"/>
    <lineage>
        <taxon>Bacteria</taxon>
        <taxon>Bacillati</taxon>
        <taxon>Bacillota</taxon>
        <taxon>Bacilli</taxon>
        <taxon>Bacillales</taxon>
        <taxon>Bacillaceae</taxon>
        <taxon>Virgibacillus</taxon>
    </lineage>
</organism>
<comment type="similarity">
    <text evidence="2">Belongs to the ABC transporter superfamily.</text>
</comment>
<keyword evidence="6" id="KW-0547">Nucleotide-binding</keyword>
<evidence type="ECO:0000256" key="8">
    <source>
        <dbReference type="ARBA" id="ARBA00022967"/>
    </source>
</evidence>
<dbReference type="CDD" id="cd03257">
    <property type="entry name" value="ABC_NikE_OppD_transporters"/>
    <property type="match status" value="1"/>
</dbReference>
<dbReference type="SMART" id="SM00382">
    <property type="entry name" value="AAA"/>
    <property type="match status" value="1"/>
</dbReference>
<evidence type="ECO:0000256" key="1">
    <source>
        <dbReference type="ARBA" id="ARBA00004202"/>
    </source>
</evidence>
<dbReference type="OrthoDB" id="9802264at2"/>
<dbReference type="InterPro" id="IPR027417">
    <property type="entry name" value="P-loop_NTPase"/>
</dbReference>
<name>A0A1M5MEC8_9BACI</name>
<comment type="subcellular location">
    <subcellularLocation>
        <location evidence="1">Cell membrane</location>
        <topology evidence="1">Peripheral membrane protein</topology>
    </subcellularLocation>
</comment>
<evidence type="ECO:0000256" key="9">
    <source>
        <dbReference type="ARBA" id="ARBA00023136"/>
    </source>
</evidence>
<dbReference type="PANTHER" id="PTHR43297">
    <property type="entry name" value="OLIGOPEPTIDE TRANSPORT ATP-BINDING PROTEIN APPD"/>
    <property type="match status" value="1"/>
</dbReference>
<evidence type="ECO:0000256" key="7">
    <source>
        <dbReference type="ARBA" id="ARBA00022840"/>
    </source>
</evidence>
<accession>A0A1M5MEC8</accession>
<dbReference type="GO" id="GO:0005524">
    <property type="term" value="F:ATP binding"/>
    <property type="evidence" value="ECO:0007669"/>
    <property type="project" value="UniProtKB-KW"/>
</dbReference>
<dbReference type="Gene3D" id="3.40.50.300">
    <property type="entry name" value="P-loop containing nucleotide triphosphate hydrolases"/>
    <property type="match status" value="1"/>
</dbReference>
<reference evidence="12" key="1">
    <citation type="submission" date="2016-11" db="EMBL/GenBank/DDBJ databases">
        <authorList>
            <person name="Varghese N."/>
            <person name="Submissions S."/>
        </authorList>
    </citation>
    <scope>NUCLEOTIDE SEQUENCE [LARGE SCALE GENOMIC DNA]</scope>
    <source>
        <strain evidence="12">CGMCC 1.6496</strain>
    </source>
</reference>
<dbReference type="EMBL" id="FQXD01000001">
    <property type="protein sequence ID" value="SHG75645.1"/>
    <property type="molecule type" value="Genomic_DNA"/>
</dbReference>
<dbReference type="GO" id="GO:0016887">
    <property type="term" value="F:ATP hydrolysis activity"/>
    <property type="evidence" value="ECO:0007669"/>
    <property type="project" value="InterPro"/>
</dbReference>
<gene>
    <name evidence="11" type="ORF">SAMN05421807_101472</name>
</gene>
<keyword evidence="5" id="KW-0997">Cell inner membrane</keyword>
<keyword evidence="9" id="KW-0472">Membrane</keyword>
<dbReference type="InterPro" id="IPR003439">
    <property type="entry name" value="ABC_transporter-like_ATP-bd"/>
</dbReference>
<keyword evidence="12" id="KW-1185">Reference proteome</keyword>
<dbReference type="Pfam" id="PF00005">
    <property type="entry name" value="ABC_tran"/>
    <property type="match status" value="1"/>
</dbReference>
<evidence type="ECO:0000256" key="3">
    <source>
        <dbReference type="ARBA" id="ARBA00022448"/>
    </source>
</evidence>
<evidence type="ECO:0000256" key="5">
    <source>
        <dbReference type="ARBA" id="ARBA00022519"/>
    </source>
</evidence>
<keyword evidence="8" id="KW-1278">Translocase</keyword>
<dbReference type="InterPro" id="IPR050388">
    <property type="entry name" value="ABC_Ni/Peptide_Import"/>
</dbReference>
<evidence type="ECO:0000313" key="12">
    <source>
        <dbReference type="Proteomes" id="UP000184079"/>
    </source>
</evidence>
<evidence type="ECO:0000256" key="6">
    <source>
        <dbReference type="ARBA" id="ARBA00022741"/>
    </source>
</evidence>
<evidence type="ECO:0000256" key="2">
    <source>
        <dbReference type="ARBA" id="ARBA00005417"/>
    </source>
</evidence>
<dbReference type="PROSITE" id="PS50893">
    <property type="entry name" value="ABC_TRANSPORTER_2"/>
    <property type="match status" value="1"/>
</dbReference>
<dbReference type="InterPro" id="IPR003593">
    <property type="entry name" value="AAA+_ATPase"/>
</dbReference>
<keyword evidence="7 11" id="KW-0067">ATP-binding</keyword>
<feature type="domain" description="ABC transporter" evidence="10">
    <location>
        <begin position="6"/>
        <end position="253"/>
    </location>
</feature>
<proteinExistence type="inferred from homology"/>
<evidence type="ECO:0000313" key="11">
    <source>
        <dbReference type="EMBL" id="SHG75645.1"/>
    </source>
</evidence>
<dbReference type="Proteomes" id="UP000184079">
    <property type="component" value="Unassembled WGS sequence"/>
</dbReference>
<protein>
    <submittedName>
        <fullName evidence="11">Peptide/nickel transport system ATP-binding protein/peptide/nickel transport system ATP-binding protein</fullName>
    </submittedName>
</protein>
<keyword evidence="3" id="KW-0813">Transport</keyword>
<evidence type="ECO:0000256" key="4">
    <source>
        <dbReference type="ARBA" id="ARBA00022475"/>
    </source>
</evidence>
<evidence type="ECO:0000259" key="10">
    <source>
        <dbReference type="PROSITE" id="PS50893"/>
    </source>
</evidence>
<sequence length="274" mass="31606">MDEAILDVDHLSIRLDDQLIVNNLSFHICRNEFFCLVGETGCGKTITSRAIMGLLERKMDVHGTILLDNDSNNLIELTEKEWRKIRGKKIGFIYQQPSLALHPMLTIGNQMLGILKNEKVIKRKEAREEVHQQLLEMNFSNPEVIASAYPWQLSGGMNQRIMIGMSLLRKPRLLIADEPTTGLDTINQQIVIRQLIKFQEKYKMSILLITHDLRLVNQIADTVAVMKNGEIIEVAPLSTIKNNPQQYYTKKLWNMMPDAWNIMMREESYAIRSK</sequence>
<keyword evidence="4" id="KW-1003">Cell membrane</keyword>
<dbReference type="AlphaFoldDB" id="A0A1M5MEC8"/>
<dbReference type="RefSeq" id="WP_073004774.1">
    <property type="nucleotide sequence ID" value="NZ_FQXD01000001.1"/>
</dbReference>
<dbReference type="SUPFAM" id="SSF52540">
    <property type="entry name" value="P-loop containing nucleoside triphosphate hydrolases"/>
    <property type="match status" value="1"/>
</dbReference>
<dbReference type="GO" id="GO:0005886">
    <property type="term" value="C:plasma membrane"/>
    <property type="evidence" value="ECO:0007669"/>
    <property type="project" value="UniProtKB-SubCell"/>
</dbReference>
<dbReference type="PANTHER" id="PTHR43297:SF14">
    <property type="entry name" value="ATPASE AAA-TYPE CORE DOMAIN-CONTAINING PROTEIN"/>
    <property type="match status" value="1"/>
</dbReference>